<dbReference type="GeneID" id="81371065"/>
<dbReference type="OrthoDB" id="6512771at2759"/>
<feature type="domain" description="R3H" evidence="2">
    <location>
        <begin position="97"/>
        <end position="160"/>
    </location>
</feature>
<gene>
    <name evidence="3" type="ORF">N7509_007448</name>
</gene>
<dbReference type="Pfam" id="PF01424">
    <property type="entry name" value="R3H"/>
    <property type="match status" value="1"/>
</dbReference>
<organism evidence="3 4">
    <name type="scientific">Penicillium cosmopolitanum</name>
    <dbReference type="NCBI Taxonomy" id="1131564"/>
    <lineage>
        <taxon>Eukaryota</taxon>
        <taxon>Fungi</taxon>
        <taxon>Dikarya</taxon>
        <taxon>Ascomycota</taxon>
        <taxon>Pezizomycotina</taxon>
        <taxon>Eurotiomycetes</taxon>
        <taxon>Eurotiomycetidae</taxon>
        <taxon>Eurotiales</taxon>
        <taxon>Aspergillaceae</taxon>
        <taxon>Penicillium</taxon>
    </lineage>
</organism>
<accession>A0A9X0B8G7</accession>
<comment type="caution">
    <text evidence="3">The sequence shown here is derived from an EMBL/GenBank/DDBJ whole genome shotgun (WGS) entry which is preliminary data.</text>
</comment>
<dbReference type="InterPro" id="IPR001374">
    <property type="entry name" value="R3H_dom"/>
</dbReference>
<feature type="region of interest" description="Disordered" evidence="1">
    <location>
        <begin position="292"/>
        <end position="381"/>
    </location>
</feature>
<dbReference type="GO" id="GO:0000981">
    <property type="term" value="F:DNA-binding transcription factor activity, RNA polymerase II-specific"/>
    <property type="evidence" value="ECO:0007669"/>
    <property type="project" value="TreeGrafter"/>
</dbReference>
<dbReference type="PROSITE" id="PS51061">
    <property type="entry name" value="R3H"/>
    <property type="match status" value="1"/>
</dbReference>
<evidence type="ECO:0000313" key="4">
    <source>
        <dbReference type="Proteomes" id="UP001147747"/>
    </source>
</evidence>
<evidence type="ECO:0000259" key="2">
    <source>
        <dbReference type="PROSITE" id="PS51061"/>
    </source>
</evidence>
<dbReference type="Proteomes" id="UP001147747">
    <property type="component" value="Unassembled WGS sequence"/>
</dbReference>
<keyword evidence="4" id="KW-1185">Reference proteome</keyword>
<dbReference type="CDD" id="cd06006">
    <property type="entry name" value="R3H_unknown_2"/>
    <property type="match status" value="1"/>
</dbReference>
<dbReference type="GO" id="GO:0000977">
    <property type="term" value="F:RNA polymerase II transcription regulatory region sequence-specific DNA binding"/>
    <property type="evidence" value="ECO:0007669"/>
    <property type="project" value="TreeGrafter"/>
</dbReference>
<feature type="compositionally biased region" description="Acidic residues" evidence="1">
    <location>
        <begin position="302"/>
        <end position="312"/>
    </location>
</feature>
<feature type="compositionally biased region" description="Polar residues" evidence="1">
    <location>
        <begin position="240"/>
        <end position="254"/>
    </location>
</feature>
<feature type="compositionally biased region" description="Low complexity" evidence="1">
    <location>
        <begin position="321"/>
        <end position="331"/>
    </location>
</feature>
<feature type="region of interest" description="Disordered" evidence="1">
    <location>
        <begin position="213"/>
        <end position="254"/>
    </location>
</feature>
<dbReference type="PANTHER" id="PTHR12360">
    <property type="entry name" value="NUCLEAR TRANSCRIPTION FACTOR, X-BOX BINDING 1 NFX1"/>
    <property type="match status" value="1"/>
</dbReference>
<proteinExistence type="predicted"/>
<dbReference type="SUPFAM" id="SSF82708">
    <property type="entry name" value="R3H domain"/>
    <property type="match status" value="1"/>
</dbReference>
<reference evidence="3" key="1">
    <citation type="submission" date="2022-12" db="EMBL/GenBank/DDBJ databases">
        <authorList>
            <person name="Petersen C."/>
        </authorList>
    </citation>
    <scope>NUCLEOTIDE SEQUENCE</scope>
    <source>
        <strain evidence="3">IBT 29677</strain>
    </source>
</reference>
<dbReference type="Gene3D" id="3.30.1370.50">
    <property type="entry name" value="R3H-like domain"/>
    <property type="match status" value="1"/>
</dbReference>
<name>A0A9X0B8G7_9EURO</name>
<dbReference type="GO" id="GO:0000122">
    <property type="term" value="P:negative regulation of transcription by RNA polymerase II"/>
    <property type="evidence" value="ECO:0007669"/>
    <property type="project" value="TreeGrafter"/>
</dbReference>
<dbReference type="EMBL" id="JAPZBU010000008">
    <property type="protein sequence ID" value="KAJ5391958.1"/>
    <property type="molecule type" value="Genomic_DNA"/>
</dbReference>
<dbReference type="PANTHER" id="PTHR12360:SF12">
    <property type="entry name" value="TRANSCRIPTIONAL REPRESSOR NF-X1"/>
    <property type="match status" value="1"/>
</dbReference>
<sequence length="381" mass="42080">MHTVTCGCGRMRQERRCNAAKAVISKGQVQQPERLPVLTPLTCDEECSRLERNRSLASALGVDINQQTTVQAFTPNNLPYSTETLDQYIKLASTVSLSTLQTFESTLHSLATDTSNRSIRFQPAKTTIRAFTHSLATDWGFVTESHDPEPHRHVFVLKPLTWTPPVFGLGTETTIGIGGMSVRECVKLRERERNKEREAQRVAALESKAARDAAKAQAGGSSSDGWAQVASRVKRPGEAINTSTRSTTPIQSSYANSFRNRSMFAALADTAGSGSKKEKLVLRSGVGVGKSLRSQTPAEVVDSWEEAEEKEEEVERKQEQTEASLEAQGQQGEEESQEQAQEQAQEQPQEQLQEQEEASREDLVNDVESQEIITSEVEAKE</sequence>
<dbReference type="GO" id="GO:0005634">
    <property type="term" value="C:nucleus"/>
    <property type="evidence" value="ECO:0007669"/>
    <property type="project" value="TreeGrafter"/>
</dbReference>
<dbReference type="InterPro" id="IPR034078">
    <property type="entry name" value="NFX1_fam"/>
</dbReference>
<dbReference type="RefSeq" id="XP_056487636.1">
    <property type="nucleotide sequence ID" value="XM_056632085.1"/>
</dbReference>
<evidence type="ECO:0000256" key="1">
    <source>
        <dbReference type="SAM" id="MobiDB-lite"/>
    </source>
</evidence>
<feature type="compositionally biased region" description="Low complexity" evidence="1">
    <location>
        <begin position="338"/>
        <end position="352"/>
    </location>
</feature>
<dbReference type="AlphaFoldDB" id="A0A9X0B8G7"/>
<protein>
    <recommendedName>
        <fullName evidence="2">R3H domain-containing protein</fullName>
    </recommendedName>
</protein>
<dbReference type="InterPro" id="IPR034077">
    <property type="entry name" value="R3H_FAP1"/>
</dbReference>
<evidence type="ECO:0000313" key="3">
    <source>
        <dbReference type="EMBL" id="KAJ5391958.1"/>
    </source>
</evidence>
<reference evidence="3" key="2">
    <citation type="journal article" date="2023" name="IMA Fungus">
        <title>Comparative genomic study of the Penicillium genus elucidates a diverse pangenome and 15 lateral gene transfer events.</title>
        <authorList>
            <person name="Petersen C."/>
            <person name="Sorensen T."/>
            <person name="Nielsen M.R."/>
            <person name="Sondergaard T.E."/>
            <person name="Sorensen J.L."/>
            <person name="Fitzpatrick D.A."/>
            <person name="Frisvad J.C."/>
            <person name="Nielsen K.L."/>
        </authorList>
    </citation>
    <scope>NUCLEOTIDE SEQUENCE</scope>
    <source>
        <strain evidence="3">IBT 29677</strain>
    </source>
</reference>
<dbReference type="InterPro" id="IPR036867">
    <property type="entry name" value="R3H_dom_sf"/>
</dbReference>